<feature type="coiled-coil region" evidence="1">
    <location>
        <begin position="230"/>
        <end position="264"/>
    </location>
</feature>
<dbReference type="OMA" id="EFLVRCI"/>
<dbReference type="PANTHER" id="PTHR15668:SF4">
    <property type="entry name" value="COILED-COIL DOMAIN-CONTAINING PROTEIN 22"/>
    <property type="match status" value="1"/>
</dbReference>
<dbReference type="InParanoid" id="G0M8B2"/>
<protein>
    <recommendedName>
        <fullName evidence="2">CCDC22 N-terminal domain-containing protein</fullName>
    </recommendedName>
</protein>
<sequence length="519" mass="60892">MEEADEFIKEACKHIECSFADEDDIQFSTPQIFEFLVRCIWRIDPTSKSTIPTYVYPNIITARLNLGNAISNYLQKFYIRGDTALHTVLYGNINNLRSAFIELIRKLPADATEIASQDQGQQFLENAFETLESQPKWVPVYCRGLNRKEEWILPDDQPETFPLSHFNKPAKHFDPRQWIAQYINSSHIDQSVKAKRPKPSLPPKPVFVDEQKNVEPVEEQVEVTEDVDENAALQAEYDTKLDEYKKLQDQRFKLEEKNKELHLKLSEWDPELIEAMEDPERYVAQVAIKIAELNKQMEEDTMILENGRREAAQKEMELEEEMIKMGARHEDMWMLEDIEQRTADMDRMVADYNQSNALKSQKCASVSMNDPMFLQKQNGRIRELDEVVRKQEANMMKQEEERAALRKQEERDSEAVNRSFAIIYNILLQHCDHYRGRLAMESFTRIHLYCMEILEMLRDNGALKQTVALLELEIFNEGQKQYDKQLELVNQDYQEVKELNQGLLAEIKLKDPDFHMPVV</sequence>
<feature type="coiled-coil region" evidence="1">
    <location>
        <begin position="290"/>
        <end position="324"/>
    </location>
</feature>
<proteinExistence type="predicted"/>
<gene>
    <name evidence="3" type="ORF">CAEBREN_09334</name>
</gene>
<dbReference type="Pfam" id="PF21674">
    <property type="entry name" value="CCDC22_N"/>
    <property type="match status" value="1"/>
</dbReference>
<dbReference type="InterPro" id="IPR008530">
    <property type="entry name" value="CCDC22"/>
</dbReference>
<dbReference type="STRING" id="135651.G0M8B2"/>
<evidence type="ECO:0000313" key="4">
    <source>
        <dbReference type="Proteomes" id="UP000008068"/>
    </source>
</evidence>
<dbReference type="InterPro" id="IPR048349">
    <property type="entry name" value="CCDC22_N"/>
</dbReference>
<dbReference type="GO" id="GO:0097602">
    <property type="term" value="F:cullin family protein binding"/>
    <property type="evidence" value="ECO:0007669"/>
    <property type="project" value="TreeGrafter"/>
</dbReference>
<dbReference type="AlphaFoldDB" id="G0M8B2"/>
<feature type="coiled-coil region" evidence="1">
    <location>
        <begin position="374"/>
        <end position="410"/>
    </location>
</feature>
<feature type="coiled-coil region" evidence="1">
    <location>
        <begin position="479"/>
        <end position="506"/>
    </location>
</feature>
<accession>G0M8B2</accession>
<dbReference type="FunCoup" id="G0M8B2">
    <property type="interactions" value="1854"/>
</dbReference>
<evidence type="ECO:0000256" key="1">
    <source>
        <dbReference type="SAM" id="Coils"/>
    </source>
</evidence>
<evidence type="ECO:0000259" key="2">
    <source>
        <dbReference type="Pfam" id="PF21674"/>
    </source>
</evidence>
<feature type="domain" description="CCDC22 N-terminal" evidence="2">
    <location>
        <begin position="1"/>
        <end position="108"/>
    </location>
</feature>
<reference evidence="4" key="1">
    <citation type="submission" date="2011-07" db="EMBL/GenBank/DDBJ databases">
        <authorList>
            <consortium name="Caenorhabditis brenneri Sequencing and Analysis Consortium"/>
            <person name="Wilson R.K."/>
        </authorList>
    </citation>
    <scope>NUCLEOTIDE SEQUENCE [LARGE SCALE GENOMIC DNA]</scope>
    <source>
        <strain evidence="4">PB2801</strain>
    </source>
</reference>
<dbReference type="HOGENOM" id="CLU_528105_0_0_1"/>
<evidence type="ECO:0000313" key="3">
    <source>
        <dbReference type="EMBL" id="EGT30655.1"/>
    </source>
</evidence>
<dbReference type="eggNOG" id="KOG1937">
    <property type="taxonomic scope" value="Eukaryota"/>
</dbReference>
<dbReference type="PANTHER" id="PTHR15668">
    <property type="entry name" value="JM1 PROTEIN"/>
    <property type="match status" value="1"/>
</dbReference>
<dbReference type="GO" id="GO:2000060">
    <property type="term" value="P:positive regulation of ubiquitin-dependent protein catabolic process"/>
    <property type="evidence" value="ECO:0007669"/>
    <property type="project" value="TreeGrafter"/>
</dbReference>
<keyword evidence="4" id="KW-1185">Reference proteome</keyword>
<dbReference type="OrthoDB" id="10266736at2759"/>
<name>G0M8B2_CAEBE</name>
<dbReference type="EMBL" id="GL379786">
    <property type="protein sequence ID" value="EGT30655.1"/>
    <property type="molecule type" value="Genomic_DNA"/>
</dbReference>
<dbReference type="Proteomes" id="UP000008068">
    <property type="component" value="Unassembled WGS sequence"/>
</dbReference>
<organism evidence="4">
    <name type="scientific">Caenorhabditis brenneri</name>
    <name type="common">Nematode worm</name>
    <dbReference type="NCBI Taxonomy" id="135651"/>
    <lineage>
        <taxon>Eukaryota</taxon>
        <taxon>Metazoa</taxon>
        <taxon>Ecdysozoa</taxon>
        <taxon>Nematoda</taxon>
        <taxon>Chromadorea</taxon>
        <taxon>Rhabditida</taxon>
        <taxon>Rhabditina</taxon>
        <taxon>Rhabditomorpha</taxon>
        <taxon>Rhabditoidea</taxon>
        <taxon>Rhabditidae</taxon>
        <taxon>Peloderinae</taxon>
        <taxon>Caenorhabditis</taxon>
    </lineage>
</organism>
<keyword evidence="1" id="KW-0175">Coiled coil</keyword>